<reference evidence="1" key="1">
    <citation type="journal article" date="2014" name="Front. Microbiol.">
        <title>High frequency of phylogenetically diverse reductive dehalogenase-homologous genes in deep subseafloor sedimentary metagenomes.</title>
        <authorList>
            <person name="Kawai M."/>
            <person name="Futagami T."/>
            <person name="Toyoda A."/>
            <person name="Takaki Y."/>
            <person name="Nishi S."/>
            <person name="Hori S."/>
            <person name="Arai W."/>
            <person name="Tsubouchi T."/>
            <person name="Morono Y."/>
            <person name="Uchiyama I."/>
            <person name="Ito T."/>
            <person name="Fujiyama A."/>
            <person name="Inagaki F."/>
            <person name="Takami H."/>
        </authorList>
    </citation>
    <scope>NUCLEOTIDE SEQUENCE</scope>
    <source>
        <strain evidence="1">Expedition CK06-06</strain>
    </source>
</reference>
<gene>
    <name evidence="1" type="ORF">S06H3_57569</name>
</gene>
<name>X1NXA6_9ZZZZ</name>
<protein>
    <submittedName>
        <fullName evidence="1">Uncharacterized protein</fullName>
    </submittedName>
</protein>
<comment type="caution">
    <text evidence="1">The sequence shown here is derived from an EMBL/GenBank/DDBJ whole genome shotgun (WGS) entry which is preliminary data.</text>
</comment>
<accession>X1NXA6</accession>
<proteinExistence type="predicted"/>
<feature type="non-terminal residue" evidence="1">
    <location>
        <position position="1"/>
    </location>
</feature>
<dbReference type="AlphaFoldDB" id="X1NXA6"/>
<sequence length="70" mass="7876">LAIHRDRHHELEEAMGVDMHTHAGKKAVTDIAANAEKAVTLCVKNSWGVHYLFVLEPFVVHRRPAHLTLS</sequence>
<dbReference type="EMBL" id="BARV01037170">
    <property type="protein sequence ID" value="GAI48228.1"/>
    <property type="molecule type" value="Genomic_DNA"/>
</dbReference>
<organism evidence="1">
    <name type="scientific">marine sediment metagenome</name>
    <dbReference type="NCBI Taxonomy" id="412755"/>
    <lineage>
        <taxon>unclassified sequences</taxon>
        <taxon>metagenomes</taxon>
        <taxon>ecological metagenomes</taxon>
    </lineage>
</organism>
<evidence type="ECO:0000313" key="1">
    <source>
        <dbReference type="EMBL" id="GAI48228.1"/>
    </source>
</evidence>